<proteinExistence type="predicted"/>
<dbReference type="AlphaFoldDB" id="A0A914P348"/>
<feature type="signal peptide" evidence="1">
    <location>
        <begin position="1"/>
        <end position="20"/>
    </location>
</feature>
<dbReference type="WBParaSite" id="PDA_v2.g11694.t1">
    <property type="protein sequence ID" value="PDA_v2.g11694.t1"/>
    <property type="gene ID" value="PDA_v2.g11694"/>
</dbReference>
<sequence length="89" mass="9748">MNTKLFVFAFLFFMVAFVFAAGASVEGSNNVNEYTTNSTTTNFLRVKRGGDKGCNTLIPVCVQTMCNQCCNEGCKGQDCWQPMCSLCCS</sequence>
<organism evidence="2 3">
    <name type="scientific">Panagrolaimus davidi</name>
    <dbReference type="NCBI Taxonomy" id="227884"/>
    <lineage>
        <taxon>Eukaryota</taxon>
        <taxon>Metazoa</taxon>
        <taxon>Ecdysozoa</taxon>
        <taxon>Nematoda</taxon>
        <taxon>Chromadorea</taxon>
        <taxon>Rhabditida</taxon>
        <taxon>Tylenchina</taxon>
        <taxon>Panagrolaimomorpha</taxon>
        <taxon>Panagrolaimoidea</taxon>
        <taxon>Panagrolaimidae</taxon>
        <taxon>Panagrolaimus</taxon>
    </lineage>
</organism>
<evidence type="ECO:0000313" key="2">
    <source>
        <dbReference type="Proteomes" id="UP000887578"/>
    </source>
</evidence>
<dbReference type="Proteomes" id="UP000887578">
    <property type="component" value="Unplaced"/>
</dbReference>
<evidence type="ECO:0000256" key="1">
    <source>
        <dbReference type="SAM" id="SignalP"/>
    </source>
</evidence>
<keyword evidence="1" id="KW-0732">Signal</keyword>
<reference evidence="3" key="1">
    <citation type="submission" date="2022-11" db="UniProtKB">
        <authorList>
            <consortium name="WormBaseParasite"/>
        </authorList>
    </citation>
    <scope>IDENTIFICATION</scope>
</reference>
<accession>A0A914P348</accession>
<keyword evidence="2" id="KW-1185">Reference proteome</keyword>
<name>A0A914P348_9BILA</name>
<feature type="chain" id="PRO_5036735561" evidence="1">
    <location>
        <begin position="21"/>
        <end position="89"/>
    </location>
</feature>
<evidence type="ECO:0000313" key="3">
    <source>
        <dbReference type="WBParaSite" id="PDA_v2.g11694.t1"/>
    </source>
</evidence>
<protein>
    <submittedName>
        <fullName evidence="3">Uncharacterized protein</fullName>
    </submittedName>
</protein>